<evidence type="ECO:0000313" key="2">
    <source>
        <dbReference type="EMBL" id="KCV68313.1"/>
    </source>
</evidence>
<dbReference type="RefSeq" id="XP_009497367.1">
    <property type="nucleotide sequence ID" value="XM_009499092.1"/>
</dbReference>
<organism evidence="2">
    <name type="scientific">Fonticula alba</name>
    <name type="common">Slime mold</name>
    <dbReference type="NCBI Taxonomy" id="691883"/>
    <lineage>
        <taxon>Eukaryota</taxon>
        <taxon>Rotosphaerida</taxon>
        <taxon>Fonticulaceae</taxon>
        <taxon>Fonticula</taxon>
    </lineage>
</organism>
<reference evidence="2" key="1">
    <citation type="submission" date="2013-04" db="EMBL/GenBank/DDBJ databases">
        <title>The Genome Sequence of Fonticula alba ATCC 38817.</title>
        <authorList>
            <consortium name="The Broad Institute Genomics Platform"/>
            <person name="Russ C."/>
            <person name="Cuomo C."/>
            <person name="Burger G."/>
            <person name="Gray M.W."/>
            <person name="Holland P.W.H."/>
            <person name="King N."/>
            <person name="Lang F.B.F."/>
            <person name="Roger A.J."/>
            <person name="Ruiz-Trillo I."/>
            <person name="Brown M."/>
            <person name="Walker B."/>
            <person name="Young S."/>
            <person name="Zeng Q."/>
            <person name="Gargeya S."/>
            <person name="Fitzgerald M."/>
            <person name="Haas B."/>
            <person name="Abouelleil A."/>
            <person name="Allen A.W."/>
            <person name="Alvarado L."/>
            <person name="Arachchi H.M."/>
            <person name="Berlin A.M."/>
            <person name="Chapman S.B."/>
            <person name="Gainer-Dewar J."/>
            <person name="Goldberg J."/>
            <person name="Griggs A."/>
            <person name="Gujja S."/>
            <person name="Hansen M."/>
            <person name="Howarth C."/>
            <person name="Imamovic A."/>
            <person name="Ireland A."/>
            <person name="Larimer J."/>
            <person name="McCowan C."/>
            <person name="Murphy C."/>
            <person name="Pearson M."/>
            <person name="Poon T.W."/>
            <person name="Priest M."/>
            <person name="Roberts A."/>
            <person name="Saif S."/>
            <person name="Shea T."/>
            <person name="Sisk P."/>
            <person name="Sykes S."/>
            <person name="Wortman J."/>
            <person name="Nusbaum C."/>
            <person name="Birren B."/>
        </authorList>
    </citation>
    <scope>NUCLEOTIDE SEQUENCE [LARGE SCALE GENOMIC DNA]</scope>
    <source>
        <strain evidence="2">ATCC 38817</strain>
    </source>
</reference>
<sequence>MQPSPHATAAAEAAPAMAATMAATSPHPPPAAHQPGEVALSPNMFGPFFHRYWISLIGRPVTVYLTVAHDGFTDSVRGVLSPSDMSLPSLAEPESSTIRLELAIDEAQATLRPSVVIPLSKVAAISSTGVDLAPESRLTRDIYPSVAGLTPALLSNFSSLSFDTFLVDSEIGSGGTAATEQVMVPWELDASDPVISSDMMEALHSQPTEKFDQFEVNRTRFGKVVTFDESKTHRLTPC</sequence>
<protein>
    <submittedName>
        <fullName evidence="2">Uncharacterized protein</fullName>
    </submittedName>
</protein>
<evidence type="ECO:0000313" key="3">
    <source>
        <dbReference type="Proteomes" id="UP000030693"/>
    </source>
</evidence>
<gene>
    <name evidence="2" type="ORF">H696_05231</name>
</gene>
<feature type="region of interest" description="Disordered" evidence="1">
    <location>
        <begin position="1"/>
        <end position="35"/>
    </location>
</feature>
<feature type="compositionally biased region" description="Low complexity" evidence="1">
    <location>
        <begin position="1"/>
        <end position="25"/>
    </location>
</feature>
<accession>A0A058Z300</accession>
<dbReference type="EMBL" id="KB932209">
    <property type="protein sequence ID" value="KCV68313.1"/>
    <property type="molecule type" value="Genomic_DNA"/>
</dbReference>
<dbReference type="AlphaFoldDB" id="A0A058Z300"/>
<keyword evidence="3" id="KW-1185">Reference proteome</keyword>
<dbReference type="GeneID" id="20529956"/>
<name>A0A058Z300_FONAL</name>
<proteinExistence type="predicted"/>
<dbReference type="Proteomes" id="UP000030693">
    <property type="component" value="Unassembled WGS sequence"/>
</dbReference>
<evidence type="ECO:0000256" key="1">
    <source>
        <dbReference type="SAM" id="MobiDB-lite"/>
    </source>
</evidence>